<gene>
    <name evidence="2" type="ORF">GPM918_LOCUS38379</name>
    <name evidence="1" type="ORF">OVA965_LOCUS2246</name>
    <name evidence="4" type="ORF">SRO942_LOCUS39201</name>
    <name evidence="3" type="ORF">TMI583_LOCUS2246</name>
</gene>
<comment type="caution">
    <text evidence="2">The sequence shown here is derived from an EMBL/GenBank/DDBJ whole genome shotgun (WGS) entry which is preliminary data.</text>
</comment>
<evidence type="ECO:0000313" key="5">
    <source>
        <dbReference type="Proteomes" id="UP000663829"/>
    </source>
</evidence>
<evidence type="ECO:0000313" key="3">
    <source>
        <dbReference type="EMBL" id="CAF3534440.1"/>
    </source>
</evidence>
<name>A0A815VJT6_9BILA</name>
<reference evidence="2" key="1">
    <citation type="submission" date="2021-02" db="EMBL/GenBank/DDBJ databases">
        <authorList>
            <person name="Nowell W R."/>
        </authorList>
    </citation>
    <scope>NUCLEOTIDE SEQUENCE</scope>
</reference>
<protein>
    <recommendedName>
        <fullName evidence="6">RanBP2-type domain-containing protein</fullName>
    </recommendedName>
</protein>
<sequence>MYTSVPTAARIQDTVGRKESTWQCDECSGTNEISTRRCVLYAEPRFAASSISYATTQRQQDGMIKEYNKIALSNICSKNDEKTSLHPRNQGKFWNYLEICS</sequence>
<dbReference type="AlphaFoldDB" id="A0A815VJT6"/>
<dbReference type="OrthoDB" id="7927823at2759"/>
<evidence type="ECO:0000313" key="1">
    <source>
        <dbReference type="EMBL" id="CAF0755242.1"/>
    </source>
</evidence>
<dbReference type="Proteomes" id="UP000681722">
    <property type="component" value="Unassembled WGS sequence"/>
</dbReference>
<evidence type="ECO:0000313" key="2">
    <source>
        <dbReference type="EMBL" id="CAF1536684.1"/>
    </source>
</evidence>
<dbReference type="Proteomes" id="UP000677228">
    <property type="component" value="Unassembled WGS sequence"/>
</dbReference>
<organism evidence="2 5">
    <name type="scientific">Didymodactylos carnosus</name>
    <dbReference type="NCBI Taxonomy" id="1234261"/>
    <lineage>
        <taxon>Eukaryota</taxon>
        <taxon>Metazoa</taxon>
        <taxon>Spiralia</taxon>
        <taxon>Gnathifera</taxon>
        <taxon>Rotifera</taxon>
        <taxon>Eurotatoria</taxon>
        <taxon>Bdelloidea</taxon>
        <taxon>Philodinida</taxon>
        <taxon>Philodinidae</taxon>
        <taxon>Didymodactylos</taxon>
    </lineage>
</organism>
<dbReference type="Proteomes" id="UP000682733">
    <property type="component" value="Unassembled WGS sequence"/>
</dbReference>
<dbReference type="EMBL" id="CAJOBA010000467">
    <property type="protein sequence ID" value="CAF3534440.1"/>
    <property type="molecule type" value="Genomic_DNA"/>
</dbReference>
<dbReference type="EMBL" id="CAJNOK010000467">
    <property type="protein sequence ID" value="CAF0755242.1"/>
    <property type="molecule type" value="Genomic_DNA"/>
</dbReference>
<accession>A0A815VJT6</accession>
<dbReference type="EMBL" id="CAJOBC010090995">
    <property type="protein sequence ID" value="CAF4396620.1"/>
    <property type="molecule type" value="Genomic_DNA"/>
</dbReference>
<evidence type="ECO:0000313" key="4">
    <source>
        <dbReference type="EMBL" id="CAF4396620.1"/>
    </source>
</evidence>
<proteinExistence type="predicted"/>
<keyword evidence="5" id="KW-1185">Reference proteome</keyword>
<evidence type="ECO:0008006" key="6">
    <source>
        <dbReference type="Google" id="ProtNLM"/>
    </source>
</evidence>
<dbReference type="Proteomes" id="UP000663829">
    <property type="component" value="Unassembled WGS sequence"/>
</dbReference>
<dbReference type="EMBL" id="CAJNOQ010025382">
    <property type="protein sequence ID" value="CAF1536684.1"/>
    <property type="molecule type" value="Genomic_DNA"/>
</dbReference>